<evidence type="ECO:0000313" key="2">
    <source>
        <dbReference type="EMBL" id="MBD2734085.1"/>
    </source>
</evidence>
<dbReference type="EMBL" id="JACJTU010000007">
    <property type="protein sequence ID" value="MBD2734085.1"/>
    <property type="molecule type" value="Genomic_DNA"/>
</dbReference>
<evidence type="ECO:0000313" key="3">
    <source>
        <dbReference type="Proteomes" id="UP000637383"/>
    </source>
</evidence>
<organism evidence="2 3">
    <name type="scientific">Nostoc paludosum FACHB-159</name>
    <dbReference type="NCBI Taxonomy" id="2692908"/>
    <lineage>
        <taxon>Bacteria</taxon>
        <taxon>Bacillati</taxon>
        <taxon>Cyanobacteriota</taxon>
        <taxon>Cyanophyceae</taxon>
        <taxon>Nostocales</taxon>
        <taxon>Nostocaceae</taxon>
        <taxon>Nostoc</taxon>
    </lineage>
</organism>
<protein>
    <recommendedName>
        <fullName evidence="1">Trypsin-co-occurring domain-containing protein</fullName>
    </recommendedName>
</protein>
<feature type="domain" description="Trypsin-co-occurring" evidence="1">
    <location>
        <begin position="26"/>
        <end position="114"/>
    </location>
</feature>
<sequence length="123" mass="14056">MSEVQQLFFQADGEIKQIQINVTATEITQEIEEEDDGIEYKDIRTDAIARMQQARQMIRSYTIYALSAFRDFNTAEIEEVRLKFGIKLGGKAGIPYITEGSAESNLEIEVKCKFPEKQKPDSQ</sequence>
<dbReference type="InterPro" id="IPR045794">
    <property type="entry name" value="Trypco1"/>
</dbReference>
<evidence type="ECO:0000259" key="1">
    <source>
        <dbReference type="Pfam" id="PF19493"/>
    </source>
</evidence>
<comment type="caution">
    <text evidence="2">The sequence shown here is derived from an EMBL/GenBank/DDBJ whole genome shotgun (WGS) entry which is preliminary data.</text>
</comment>
<name>A0ABR8K740_9NOSO</name>
<dbReference type="Pfam" id="PF19493">
    <property type="entry name" value="Trypco1"/>
    <property type="match status" value="1"/>
</dbReference>
<proteinExistence type="predicted"/>
<gene>
    <name evidence="2" type="ORF">H6H03_09170</name>
</gene>
<accession>A0ABR8K740</accession>
<keyword evidence="3" id="KW-1185">Reference proteome</keyword>
<reference evidence="2 3" key="1">
    <citation type="journal article" date="2020" name="ISME J.">
        <title>Comparative genomics reveals insights into cyanobacterial evolution and habitat adaptation.</title>
        <authorList>
            <person name="Chen M.Y."/>
            <person name="Teng W.K."/>
            <person name="Zhao L."/>
            <person name="Hu C.X."/>
            <person name="Zhou Y.K."/>
            <person name="Han B.P."/>
            <person name="Song L.R."/>
            <person name="Shu W.S."/>
        </authorList>
    </citation>
    <scope>NUCLEOTIDE SEQUENCE [LARGE SCALE GENOMIC DNA]</scope>
    <source>
        <strain evidence="2 3">FACHB-159</strain>
    </source>
</reference>
<dbReference type="RefSeq" id="WP_190954808.1">
    <property type="nucleotide sequence ID" value="NZ_JACJTU010000007.1"/>
</dbReference>
<dbReference type="NCBIfam" id="NF041216">
    <property type="entry name" value="CU044_2847_fam"/>
    <property type="match status" value="1"/>
</dbReference>
<dbReference type="Proteomes" id="UP000637383">
    <property type="component" value="Unassembled WGS sequence"/>
</dbReference>